<dbReference type="InterPro" id="IPR007433">
    <property type="entry name" value="DUF481"/>
</dbReference>
<evidence type="ECO:0000313" key="1">
    <source>
        <dbReference type="EMBL" id="MBC8433906.1"/>
    </source>
</evidence>
<gene>
    <name evidence="1" type="ORF">H8D96_18495</name>
</gene>
<sequence length="341" mass="38587">MLMKTLRMLLLAGIVMAGFSVWVWAGEIRLENGDRLTGEIVKMDAEVIIIKTVYAGKLAVKRDQVVCVKTTKEHAFMLQSKKVLAGRAECSSDGLLEIVNDQTQMSETLALVDLKAINPPPGVLWKGNVVAGGSVSSGNTDSRGVNGSVMLQFRADRHRGTMRAKGNYNETSDIIDVQNASGSLKYDYFLTKKLFTYGQGLVEHDKFQDLDLRYTVGPGLGYQFIESSSLSLFAEAGISYVNENRAVSQNQDYTSGRWSVGFDWQMIPDRLKFFHLHEGYIRMEDPDDFFLRSQQGFRLPLVQSFYATFEFDFDYNHRPAPGTKNNDRRYIFGLTYEFENY</sequence>
<proteinExistence type="predicted"/>
<protein>
    <submittedName>
        <fullName evidence="1">DUF481 domain-containing protein</fullName>
    </submittedName>
</protein>
<evidence type="ECO:0000313" key="2">
    <source>
        <dbReference type="Proteomes" id="UP000605201"/>
    </source>
</evidence>
<comment type="caution">
    <text evidence="1">The sequence shown here is derived from an EMBL/GenBank/DDBJ whole genome shotgun (WGS) entry which is preliminary data.</text>
</comment>
<dbReference type="EMBL" id="JACNIG010000352">
    <property type="protein sequence ID" value="MBC8433906.1"/>
    <property type="molecule type" value="Genomic_DNA"/>
</dbReference>
<organism evidence="1 2">
    <name type="scientific">Candidatus Desulfatibia vada</name>
    <dbReference type="NCBI Taxonomy" id="2841696"/>
    <lineage>
        <taxon>Bacteria</taxon>
        <taxon>Pseudomonadati</taxon>
        <taxon>Thermodesulfobacteriota</taxon>
        <taxon>Desulfobacteria</taxon>
        <taxon>Desulfobacterales</taxon>
        <taxon>Desulfobacterales incertae sedis</taxon>
        <taxon>Candidatus Desulfatibia</taxon>
    </lineage>
</organism>
<accession>A0A8J6NTY2</accession>
<dbReference type="Proteomes" id="UP000605201">
    <property type="component" value="Unassembled WGS sequence"/>
</dbReference>
<name>A0A8J6NTY2_9BACT</name>
<reference evidence="1 2" key="1">
    <citation type="submission" date="2020-08" db="EMBL/GenBank/DDBJ databases">
        <title>Bridging the membrane lipid divide: bacteria of the FCB group superphylum have the potential to synthesize archaeal ether lipids.</title>
        <authorList>
            <person name="Villanueva L."/>
            <person name="Von Meijenfeldt F.A.B."/>
            <person name="Westbye A.B."/>
            <person name="Yadav S."/>
            <person name="Hopmans E.C."/>
            <person name="Dutilh B.E."/>
            <person name="Sinninghe Damste J.S."/>
        </authorList>
    </citation>
    <scope>NUCLEOTIDE SEQUENCE [LARGE SCALE GENOMIC DNA]</scope>
    <source>
        <strain evidence="1">NIOZ-UU17</strain>
    </source>
</reference>
<dbReference type="Pfam" id="PF04338">
    <property type="entry name" value="DUF481"/>
    <property type="match status" value="1"/>
</dbReference>
<dbReference type="AlphaFoldDB" id="A0A8J6NTY2"/>